<dbReference type="RefSeq" id="WP_220790505.1">
    <property type="nucleotide sequence ID" value="NZ_BAABGB010000001.1"/>
</dbReference>
<dbReference type="InterPro" id="IPR025166">
    <property type="entry name" value="Integrase_DNA_bind_dom"/>
</dbReference>
<evidence type="ECO:0000259" key="4">
    <source>
        <dbReference type="Pfam" id="PF13356"/>
    </source>
</evidence>
<evidence type="ECO:0000256" key="3">
    <source>
        <dbReference type="SAM" id="MobiDB-lite"/>
    </source>
</evidence>
<dbReference type="InterPro" id="IPR050808">
    <property type="entry name" value="Phage_Integrase"/>
</dbReference>
<dbReference type="Gene3D" id="3.30.160.390">
    <property type="entry name" value="Integrase, DNA-binding domain"/>
    <property type="match status" value="1"/>
</dbReference>
<proteinExistence type="inferred from homology"/>
<keyword evidence="6" id="KW-1185">Reference proteome</keyword>
<evidence type="ECO:0000313" key="5">
    <source>
        <dbReference type="EMBL" id="MBB2170984.1"/>
    </source>
</evidence>
<evidence type="ECO:0000256" key="2">
    <source>
        <dbReference type="ARBA" id="ARBA00022908"/>
    </source>
</evidence>
<protein>
    <submittedName>
        <fullName evidence="5">DUF4102 domain-containing protein</fullName>
    </submittedName>
</protein>
<accession>A0A7W4NYV5</accession>
<comment type="similarity">
    <text evidence="1">Belongs to the 'phage' integrase family.</text>
</comment>
<keyword evidence="2" id="KW-0229">DNA integration</keyword>
<name>A0A7W4NYV5_9PROT</name>
<feature type="region of interest" description="Disordered" evidence="3">
    <location>
        <begin position="88"/>
        <end position="122"/>
    </location>
</feature>
<dbReference type="PANTHER" id="PTHR30629:SF2">
    <property type="entry name" value="PROPHAGE INTEGRASE INTS-RELATED"/>
    <property type="match status" value="1"/>
</dbReference>
<dbReference type="PANTHER" id="PTHR30629">
    <property type="entry name" value="PROPHAGE INTEGRASE"/>
    <property type="match status" value="1"/>
</dbReference>
<organism evidence="5 6">
    <name type="scientific">Gluconacetobacter asukensis</name>
    <dbReference type="NCBI Taxonomy" id="1017181"/>
    <lineage>
        <taxon>Bacteria</taxon>
        <taxon>Pseudomonadati</taxon>
        <taxon>Pseudomonadota</taxon>
        <taxon>Alphaproteobacteria</taxon>
        <taxon>Acetobacterales</taxon>
        <taxon>Acetobacteraceae</taxon>
        <taxon>Gluconacetobacter</taxon>
    </lineage>
</organism>
<feature type="domain" description="Integrase DNA-binding" evidence="4">
    <location>
        <begin position="3"/>
        <end position="70"/>
    </location>
</feature>
<sequence length="122" mass="13090">MALTDTSSRTAKGRAADYKLSDGDGLYLLVKPSGARLWNQAYRFSEKQKKLSHGAYPVVSLAEARRLAETKDAGKREAWAKRGAAFFQRRARRTASPSDRDAGGGQTQPGGAESISGNASEA</sequence>
<gene>
    <name evidence="5" type="ORF">HLH35_02425</name>
</gene>
<dbReference type="Proteomes" id="UP000577891">
    <property type="component" value="Unassembled WGS sequence"/>
</dbReference>
<evidence type="ECO:0000313" key="6">
    <source>
        <dbReference type="Proteomes" id="UP000577891"/>
    </source>
</evidence>
<dbReference type="AlphaFoldDB" id="A0A7W4NYV5"/>
<dbReference type="EMBL" id="JABEQE010000002">
    <property type="protein sequence ID" value="MBB2170984.1"/>
    <property type="molecule type" value="Genomic_DNA"/>
</dbReference>
<reference evidence="5 6" key="1">
    <citation type="submission" date="2020-04" db="EMBL/GenBank/DDBJ databases">
        <title>Description of novel Gluconacetobacter.</title>
        <authorList>
            <person name="Sombolestani A."/>
        </authorList>
    </citation>
    <scope>NUCLEOTIDE SEQUENCE [LARGE SCALE GENOMIC DNA]</scope>
    <source>
        <strain evidence="5 6">LMG 27724</strain>
    </source>
</reference>
<dbReference type="GO" id="GO:0015074">
    <property type="term" value="P:DNA integration"/>
    <property type="evidence" value="ECO:0007669"/>
    <property type="project" value="UniProtKB-KW"/>
</dbReference>
<dbReference type="Pfam" id="PF13356">
    <property type="entry name" value="Arm-DNA-bind_3"/>
    <property type="match status" value="1"/>
</dbReference>
<dbReference type="InterPro" id="IPR038488">
    <property type="entry name" value="Integrase_DNA-bd_sf"/>
</dbReference>
<comment type="caution">
    <text evidence="5">The sequence shown here is derived from an EMBL/GenBank/DDBJ whole genome shotgun (WGS) entry which is preliminary data.</text>
</comment>
<evidence type="ECO:0000256" key="1">
    <source>
        <dbReference type="ARBA" id="ARBA00008857"/>
    </source>
</evidence>